<reference evidence="2 3" key="1">
    <citation type="journal article" date="2021" name="Sci. Rep.">
        <title>The distribution of antibiotic resistance genes in chicken gut microbiota commensals.</title>
        <authorList>
            <person name="Juricova H."/>
            <person name="Matiasovicova J."/>
            <person name="Kubasova T."/>
            <person name="Cejkova D."/>
            <person name="Rychlik I."/>
        </authorList>
    </citation>
    <scope>NUCLEOTIDE SEQUENCE [LARGE SCALE GENOMIC DNA]</scope>
    <source>
        <strain evidence="2 3">An829</strain>
    </source>
</reference>
<comment type="caution">
    <text evidence="2">The sequence shown here is derived from an EMBL/GenBank/DDBJ whole genome shotgun (WGS) entry which is preliminary data.</text>
</comment>
<dbReference type="RefSeq" id="WP_205104990.1">
    <property type="nucleotide sequence ID" value="NZ_JACJJC010000199.1"/>
</dbReference>
<feature type="region of interest" description="Disordered" evidence="1">
    <location>
        <begin position="1"/>
        <end position="88"/>
    </location>
</feature>
<evidence type="ECO:0000313" key="3">
    <source>
        <dbReference type="Proteomes" id="UP000715095"/>
    </source>
</evidence>
<gene>
    <name evidence="2" type="ORF">H6A60_12065</name>
</gene>
<feature type="compositionally biased region" description="Low complexity" evidence="1">
    <location>
        <begin position="58"/>
        <end position="74"/>
    </location>
</feature>
<name>A0ABS2DV17_9BURK</name>
<accession>A0ABS2DV17</accession>
<protein>
    <submittedName>
        <fullName evidence="2">Uncharacterized protein</fullName>
    </submittedName>
</protein>
<evidence type="ECO:0000256" key="1">
    <source>
        <dbReference type="SAM" id="MobiDB-lite"/>
    </source>
</evidence>
<feature type="compositionally biased region" description="Basic and acidic residues" evidence="1">
    <location>
        <begin position="34"/>
        <end position="57"/>
    </location>
</feature>
<dbReference type="Proteomes" id="UP000715095">
    <property type="component" value="Unassembled WGS sequence"/>
</dbReference>
<organism evidence="2 3">
    <name type="scientific">Sutterella massiliensis</name>
    <dbReference type="NCBI Taxonomy" id="1816689"/>
    <lineage>
        <taxon>Bacteria</taxon>
        <taxon>Pseudomonadati</taxon>
        <taxon>Pseudomonadota</taxon>
        <taxon>Betaproteobacteria</taxon>
        <taxon>Burkholderiales</taxon>
        <taxon>Sutterellaceae</taxon>
        <taxon>Sutterella</taxon>
    </lineage>
</organism>
<keyword evidence="3" id="KW-1185">Reference proteome</keyword>
<dbReference type="EMBL" id="JACJJC010000199">
    <property type="protein sequence ID" value="MBM6705201.1"/>
    <property type="molecule type" value="Genomic_DNA"/>
</dbReference>
<evidence type="ECO:0000313" key="2">
    <source>
        <dbReference type="EMBL" id="MBM6705201.1"/>
    </source>
</evidence>
<sequence>VENGAVRAVRSGDGEEEFSGKKEAMEAAPTTDNRFADTKRQTPKRDRDGESLIRDFFPDVGSVNPVNPVNPSGNADSSPLSSRTFDSEKIAEPSSVDRMFLDSHEIASAFRSLERTAKTDRSAGVSRTASKWLEDLFSFFSAAAYARDLDSVESLEADRASVQAAPVDIGGIGANKALGAFDDIAKAIGNDRRRIGSEVNAAQQRRKAREAELYGAA</sequence>
<feature type="non-terminal residue" evidence="2">
    <location>
        <position position="1"/>
    </location>
</feature>
<feature type="non-terminal residue" evidence="2">
    <location>
        <position position="217"/>
    </location>
</feature>
<proteinExistence type="predicted"/>
<feature type="compositionally biased region" description="Polar residues" evidence="1">
    <location>
        <begin position="75"/>
        <end position="84"/>
    </location>
</feature>
<feature type="compositionally biased region" description="Basic and acidic residues" evidence="1">
    <location>
        <begin position="10"/>
        <end position="25"/>
    </location>
</feature>